<dbReference type="Gene3D" id="1.25.40.20">
    <property type="entry name" value="Ankyrin repeat-containing domain"/>
    <property type="match status" value="3"/>
</dbReference>
<feature type="compositionally biased region" description="Basic residues" evidence="4">
    <location>
        <begin position="24"/>
        <end position="36"/>
    </location>
</feature>
<keyword evidence="7" id="KW-1185">Reference proteome</keyword>
<dbReference type="PANTHER" id="PTHR24201">
    <property type="entry name" value="ANK_REP_REGION DOMAIN-CONTAINING PROTEIN"/>
    <property type="match status" value="1"/>
</dbReference>
<feature type="repeat" description="ANK" evidence="3">
    <location>
        <begin position="222"/>
        <end position="254"/>
    </location>
</feature>
<feature type="repeat" description="ANK" evidence="3">
    <location>
        <begin position="122"/>
        <end position="154"/>
    </location>
</feature>
<dbReference type="Proteomes" id="UP001472866">
    <property type="component" value="Chromosome 03"/>
</dbReference>
<dbReference type="PROSITE" id="PS50088">
    <property type="entry name" value="ANK_REPEAT"/>
    <property type="match status" value="6"/>
</dbReference>
<gene>
    <name evidence="5" type="ORF">CROS1456_LOCUS5645</name>
    <name evidence="6" type="ORF">HKI87_03g24290</name>
</gene>
<dbReference type="Pfam" id="PF13637">
    <property type="entry name" value="Ank_4"/>
    <property type="match status" value="1"/>
</dbReference>
<sequence length="479" mass="52018">MEDETTTAGAGEPIESCVEALRISRSRSRRSKSLGRRRLEDAITSPRRPFRESLGPKKPRGGGGQRHDRVEGQEMVGRDPAARVSPALFAMKAKLEFIRACHSGDYRSVRRLVTESGVSVKQECMALHFAADVNEARIVSFLLDEGADVNSRDSKSRTALMYAVYKGNLEAAAALVAGPRADLELQDDFGSNALMYAASGGSESCCRLLHSRGASLDVRNKDGLTALIYAIQNRQGEAVRTLLELGADPLVSNAIGTGALHWAAKKGDAASCAAILERGVAVDVQNAKGVTPLMYAADYAPDGGHNREVMAFLLRSGADPNARDEDHSSPLMYAAHSGARANVSLLLSSGAKADRKNEFGTTPLMYAAYYGHLGCVCEFLTKAPELRLGKDSRGMTVRDWARQAAQQEVVELLDRMDEIPTDWAPEVHAKYPEDTRINVAAILMACESRENSGLCALPKEIVLKIVEHYAKIEVWPMLM</sequence>
<dbReference type="SMART" id="SM00248">
    <property type="entry name" value="ANK"/>
    <property type="match status" value="8"/>
</dbReference>
<protein>
    <submittedName>
        <fullName evidence="6">Ankyrin repeat domain-containing protein</fullName>
    </submittedName>
</protein>
<dbReference type="GO" id="GO:0005634">
    <property type="term" value="C:nucleus"/>
    <property type="evidence" value="ECO:0007669"/>
    <property type="project" value="TreeGrafter"/>
</dbReference>
<dbReference type="SUPFAM" id="SSF48403">
    <property type="entry name" value="Ankyrin repeat"/>
    <property type="match status" value="1"/>
</dbReference>
<evidence type="ECO:0000256" key="1">
    <source>
        <dbReference type="ARBA" id="ARBA00022737"/>
    </source>
</evidence>
<feature type="repeat" description="ANK" evidence="3">
    <location>
        <begin position="189"/>
        <end position="221"/>
    </location>
</feature>
<dbReference type="Pfam" id="PF12796">
    <property type="entry name" value="Ank_2"/>
    <property type="match status" value="3"/>
</dbReference>
<feature type="repeat" description="ANK" evidence="3">
    <location>
        <begin position="288"/>
        <end position="325"/>
    </location>
</feature>
<dbReference type="InterPro" id="IPR036770">
    <property type="entry name" value="Ankyrin_rpt-contain_sf"/>
</dbReference>
<dbReference type="EMBL" id="HBHZ01007299">
    <property type="protein sequence ID" value="CAE0192555.1"/>
    <property type="molecule type" value="Transcribed_RNA"/>
</dbReference>
<organism evidence="5">
    <name type="scientific">Chloropicon roscoffensis</name>
    <dbReference type="NCBI Taxonomy" id="1461544"/>
    <lineage>
        <taxon>Eukaryota</taxon>
        <taxon>Viridiplantae</taxon>
        <taxon>Chlorophyta</taxon>
        <taxon>Chloropicophyceae</taxon>
        <taxon>Chloropicales</taxon>
        <taxon>Chloropicaceae</taxon>
        <taxon>Chloropicon</taxon>
    </lineage>
</organism>
<keyword evidence="2 3" id="KW-0040">ANK repeat</keyword>
<reference evidence="5" key="1">
    <citation type="submission" date="2021-01" db="EMBL/GenBank/DDBJ databases">
        <authorList>
            <person name="Corre E."/>
            <person name="Pelletier E."/>
            <person name="Niang G."/>
            <person name="Scheremetjew M."/>
            <person name="Finn R."/>
            <person name="Kale V."/>
            <person name="Holt S."/>
            <person name="Cochrane G."/>
            <person name="Meng A."/>
            <person name="Brown T."/>
            <person name="Cohen L."/>
        </authorList>
    </citation>
    <scope>NUCLEOTIDE SEQUENCE</scope>
    <source>
        <strain evidence="5">RCC1871</strain>
    </source>
</reference>
<name>A0A7S3CD28_9CHLO</name>
<evidence type="ECO:0000313" key="5">
    <source>
        <dbReference type="EMBL" id="CAE0192555.1"/>
    </source>
</evidence>
<accession>A0A7S3CD28</accession>
<evidence type="ECO:0000256" key="2">
    <source>
        <dbReference type="ARBA" id="ARBA00023043"/>
    </source>
</evidence>
<evidence type="ECO:0000256" key="4">
    <source>
        <dbReference type="SAM" id="MobiDB-lite"/>
    </source>
</evidence>
<dbReference type="InterPro" id="IPR002110">
    <property type="entry name" value="Ankyrin_rpt"/>
</dbReference>
<proteinExistence type="predicted"/>
<feature type="region of interest" description="Disordered" evidence="4">
    <location>
        <begin position="22"/>
        <end position="73"/>
    </location>
</feature>
<evidence type="ECO:0000256" key="3">
    <source>
        <dbReference type="PROSITE-ProRule" id="PRU00023"/>
    </source>
</evidence>
<dbReference type="AlphaFoldDB" id="A0A7S3CD28"/>
<feature type="repeat" description="ANK" evidence="3">
    <location>
        <begin position="255"/>
        <end position="287"/>
    </location>
</feature>
<dbReference type="PROSITE" id="PS50297">
    <property type="entry name" value="ANK_REP_REGION"/>
    <property type="match status" value="3"/>
</dbReference>
<dbReference type="EMBL" id="CP151503">
    <property type="protein sequence ID" value="WZN60895.1"/>
    <property type="molecule type" value="Genomic_DNA"/>
</dbReference>
<reference evidence="6 7" key="2">
    <citation type="submission" date="2024-03" db="EMBL/GenBank/DDBJ databases">
        <title>Complete genome sequence of the green alga Chloropicon roscoffensis RCC1871.</title>
        <authorList>
            <person name="Lemieux C."/>
            <person name="Pombert J.-F."/>
            <person name="Otis C."/>
            <person name="Turmel M."/>
        </authorList>
    </citation>
    <scope>NUCLEOTIDE SEQUENCE [LARGE SCALE GENOMIC DNA]</scope>
    <source>
        <strain evidence="6 7">RCC1871</strain>
    </source>
</reference>
<evidence type="ECO:0000313" key="7">
    <source>
        <dbReference type="Proteomes" id="UP001472866"/>
    </source>
</evidence>
<evidence type="ECO:0000313" key="6">
    <source>
        <dbReference type="EMBL" id="WZN60895.1"/>
    </source>
</evidence>
<feature type="repeat" description="ANK" evidence="3">
    <location>
        <begin position="326"/>
        <end position="358"/>
    </location>
</feature>
<dbReference type="InterPro" id="IPR050776">
    <property type="entry name" value="Ank_Repeat/CDKN_Inhibitor"/>
</dbReference>
<keyword evidence="1" id="KW-0677">Repeat</keyword>